<dbReference type="STRING" id="479432.Sros_8632"/>
<protein>
    <submittedName>
        <fullName evidence="2">Uncharacterized protein</fullName>
    </submittedName>
</protein>
<dbReference type="AlphaFoldDB" id="D2B440"/>
<dbReference type="HOGENOM" id="CLU_2866026_0_0_11"/>
<organism evidence="2 3">
    <name type="scientific">Streptosporangium roseum (strain ATCC 12428 / DSM 43021 / JCM 3005 / KCTC 9067 / NCIMB 10171 / NRRL 2505 / NI 9100)</name>
    <dbReference type="NCBI Taxonomy" id="479432"/>
    <lineage>
        <taxon>Bacteria</taxon>
        <taxon>Bacillati</taxon>
        <taxon>Actinomycetota</taxon>
        <taxon>Actinomycetes</taxon>
        <taxon>Streptosporangiales</taxon>
        <taxon>Streptosporangiaceae</taxon>
        <taxon>Streptosporangium</taxon>
    </lineage>
</organism>
<proteinExistence type="predicted"/>
<keyword evidence="3" id="KW-1185">Reference proteome</keyword>
<name>D2B440_STRRD</name>
<reference evidence="2 3" key="1">
    <citation type="journal article" date="2010" name="Stand. Genomic Sci.">
        <title>Complete genome sequence of Streptosporangium roseum type strain (NI 9100).</title>
        <authorList>
            <person name="Nolan M."/>
            <person name="Sikorski J."/>
            <person name="Jando M."/>
            <person name="Lucas S."/>
            <person name="Lapidus A."/>
            <person name="Glavina Del Rio T."/>
            <person name="Chen F."/>
            <person name="Tice H."/>
            <person name="Pitluck S."/>
            <person name="Cheng J.F."/>
            <person name="Chertkov O."/>
            <person name="Sims D."/>
            <person name="Meincke L."/>
            <person name="Brettin T."/>
            <person name="Han C."/>
            <person name="Detter J.C."/>
            <person name="Bruce D."/>
            <person name="Goodwin L."/>
            <person name="Land M."/>
            <person name="Hauser L."/>
            <person name="Chang Y.J."/>
            <person name="Jeffries C.D."/>
            <person name="Ivanova N."/>
            <person name="Mavromatis K."/>
            <person name="Mikhailova N."/>
            <person name="Chen A."/>
            <person name="Palaniappan K."/>
            <person name="Chain P."/>
            <person name="Rohde M."/>
            <person name="Goker M."/>
            <person name="Bristow J."/>
            <person name="Eisen J.A."/>
            <person name="Markowitz V."/>
            <person name="Hugenholtz P."/>
            <person name="Kyrpides N.C."/>
            <person name="Klenk H.P."/>
        </authorList>
    </citation>
    <scope>NUCLEOTIDE SEQUENCE [LARGE SCALE GENOMIC DNA]</scope>
    <source>
        <strain evidence="3">ATCC 12428 / DSM 43021 / JCM 3005 / NI 9100</strain>
    </source>
</reference>
<evidence type="ECO:0000256" key="1">
    <source>
        <dbReference type="SAM" id="MobiDB-lite"/>
    </source>
</evidence>
<sequence>MQINVNARGAKEMIMIKPFRIDIPQAGPDGLTDRPARTRRPDEVAGPLSEQSHDDVRTFFRDPR</sequence>
<gene>
    <name evidence="2" type="ordered locus">Sros_8632</name>
</gene>
<dbReference type="EMBL" id="CP001814">
    <property type="protein sequence ID" value="ACZ91274.1"/>
    <property type="molecule type" value="Genomic_DNA"/>
</dbReference>
<accession>D2B440</accession>
<dbReference type="KEGG" id="sro:Sros_8632"/>
<dbReference type="Proteomes" id="UP000002029">
    <property type="component" value="Chromosome"/>
</dbReference>
<evidence type="ECO:0000313" key="2">
    <source>
        <dbReference type="EMBL" id="ACZ91274.1"/>
    </source>
</evidence>
<feature type="region of interest" description="Disordered" evidence="1">
    <location>
        <begin position="23"/>
        <end position="64"/>
    </location>
</feature>
<feature type="compositionally biased region" description="Basic and acidic residues" evidence="1">
    <location>
        <begin position="31"/>
        <end position="43"/>
    </location>
</feature>
<evidence type="ECO:0000313" key="3">
    <source>
        <dbReference type="Proteomes" id="UP000002029"/>
    </source>
</evidence>
<feature type="compositionally biased region" description="Basic and acidic residues" evidence="1">
    <location>
        <begin position="51"/>
        <end position="64"/>
    </location>
</feature>